<proteinExistence type="predicted"/>
<sequence>MMRSALCIGCQHRPLPTKSQLLLSLNFNSRFSVLVFSHHVVSSSKSMLTVRGKGHLSCHRKNSNSFPSIIQFSLMSLNYYQSILLVSLSFSWPSNAKASSPEPLKSAITRRAIVHCYLELEHNATQQKSL</sequence>
<organism evidence="1 2">
    <name type="scientific">Araneus ventricosus</name>
    <name type="common">Orbweaver spider</name>
    <name type="synonym">Epeira ventricosa</name>
    <dbReference type="NCBI Taxonomy" id="182803"/>
    <lineage>
        <taxon>Eukaryota</taxon>
        <taxon>Metazoa</taxon>
        <taxon>Ecdysozoa</taxon>
        <taxon>Arthropoda</taxon>
        <taxon>Chelicerata</taxon>
        <taxon>Arachnida</taxon>
        <taxon>Araneae</taxon>
        <taxon>Araneomorphae</taxon>
        <taxon>Entelegynae</taxon>
        <taxon>Araneoidea</taxon>
        <taxon>Araneidae</taxon>
        <taxon>Araneus</taxon>
    </lineage>
</organism>
<reference evidence="1 2" key="1">
    <citation type="journal article" date="2019" name="Sci. Rep.">
        <title>Orb-weaving spider Araneus ventricosus genome elucidates the spidroin gene catalogue.</title>
        <authorList>
            <person name="Kono N."/>
            <person name="Nakamura H."/>
            <person name="Ohtoshi R."/>
            <person name="Moran D.A.P."/>
            <person name="Shinohara A."/>
            <person name="Yoshida Y."/>
            <person name="Fujiwara M."/>
            <person name="Mori M."/>
            <person name="Tomita M."/>
            <person name="Arakawa K."/>
        </authorList>
    </citation>
    <scope>NUCLEOTIDE SEQUENCE [LARGE SCALE GENOMIC DNA]</scope>
</reference>
<name>A0A4Y2VHH0_ARAVE</name>
<comment type="caution">
    <text evidence="1">The sequence shown here is derived from an EMBL/GenBank/DDBJ whole genome shotgun (WGS) entry which is preliminary data.</text>
</comment>
<dbReference type="EMBL" id="BGPR01047054">
    <property type="protein sequence ID" value="GBO24061.1"/>
    <property type="molecule type" value="Genomic_DNA"/>
</dbReference>
<gene>
    <name evidence="1" type="ORF">AVEN_49705_1</name>
</gene>
<dbReference type="Proteomes" id="UP000499080">
    <property type="component" value="Unassembled WGS sequence"/>
</dbReference>
<accession>A0A4Y2VHH0</accession>
<evidence type="ECO:0000313" key="2">
    <source>
        <dbReference type="Proteomes" id="UP000499080"/>
    </source>
</evidence>
<evidence type="ECO:0000313" key="1">
    <source>
        <dbReference type="EMBL" id="GBO24061.1"/>
    </source>
</evidence>
<keyword evidence="2" id="KW-1185">Reference proteome</keyword>
<dbReference type="AlphaFoldDB" id="A0A4Y2VHH0"/>
<protein>
    <submittedName>
        <fullName evidence="1">Uncharacterized protein</fullName>
    </submittedName>
</protein>